<accession>A0A2U3ALM5</accession>
<reference evidence="3 4" key="1">
    <citation type="submission" date="2018-05" db="EMBL/GenBank/DDBJ databases">
        <title>Kurthia sibirica genome sequence.</title>
        <authorList>
            <person name="Maclea K.S."/>
            <person name="Goen A.E."/>
        </authorList>
    </citation>
    <scope>NUCLEOTIDE SEQUENCE [LARGE SCALE GENOMIC DNA]</scope>
    <source>
        <strain evidence="3 4">ATCC 49154</strain>
    </source>
</reference>
<evidence type="ECO:0000313" key="3">
    <source>
        <dbReference type="EMBL" id="PWI25451.1"/>
    </source>
</evidence>
<feature type="region of interest" description="Disordered" evidence="1">
    <location>
        <begin position="32"/>
        <end position="82"/>
    </location>
</feature>
<keyword evidence="2" id="KW-1133">Transmembrane helix</keyword>
<feature type="compositionally biased region" description="Polar residues" evidence="1">
    <location>
        <begin position="67"/>
        <end position="82"/>
    </location>
</feature>
<dbReference type="RefSeq" id="WP_109305811.1">
    <property type="nucleotide sequence ID" value="NZ_BJUF01000044.1"/>
</dbReference>
<evidence type="ECO:0000313" key="4">
    <source>
        <dbReference type="Proteomes" id="UP000245938"/>
    </source>
</evidence>
<keyword evidence="4" id="KW-1185">Reference proteome</keyword>
<dbReference type="Proteomes" id="UP000245938">
    <property type="component" value="Unassembled WGS sequence"/>
</dbReference>
<protein>
    <submittedName>
        <fullName evidence="3">Uncharacterized protein</fullName>
    </submittedName>
</protein>
<proteinExistence type="predicted"/>
<dbReference type="EMBL" id="QFVR01000008">
    <property type="protein sequence ID" value="PWI25451.1"/>
    <property type="molecule type" value="Genomic_DNA"/>
</dbReference>
<evidence type="ECO:0000256" key="2">
    <source>
        <dbReference type="SAM" id="Phobius"/>
    </source>
</evidence>
<feature type="transmembrane region" description="Helical" evidence="2">
    <location>
        <begin position="98"/>
        <end position="117"/>
    </location>
</feature>
<name>A0A2U3ALM5_9BACL</name>
<organism evidence="3 4">
    <name type="scientific">Kurthia sibirica</name>
    <dbReference type="NCBI Taxonomy" id="202750"/>
    <lineage>
        <taxon>Bacteria</taxon>
        <taxon>Bacillati</taxon>
        <taxon>Bacillota</taxon>
        <taxon>Bacilli</taxon>
        <taxon>Bacillales</taxon>
        <taxon>Caryophanaceae</taxon>
        <taxon>Kurthia</taxon>
    </lineage>
</organism>
<sequence length="125" mass="13656">MINWQRLTISLITLLFVSSFIFTTVQAKKSPTERTTSLGTGLPIKGTATTTEKKAKDDEASVKETAQPWSMATTANSSPESANDSVFVQQELPQTSSAYSFSSLIGFLLILCSLFLMNRQQKTPA</sequence>
<dbReference type="AlphaFoldDB" id="A0A2U3ALM5"/>
<evidence type="ECO:0000256" key="1">
    <source>
        <dbReference type="SAM" id="MobiDB-lite"/>
    </source>
</evidence>
<feature type="compositionally biased region" description="Basic and acidic residues" evidence="1">
    <location>
        <begin position="51"/>
        <end position="62"/>
    </location>
</feature>
<gene>
    <name evidence="3" type="ORF">DEX24_07540</name>
</gene>
<keyword evidence="2" id="KW-0472">Membrane</keyword>
<keyword evidence="2" id="KW-0812">Transmembrane</keyword>
<comment type="caution">
    <text evidence="3">The sequence shown here is derived from an EMBL/GenBank/DDBJ whole genome shotgun (WGS) entry which is preliminary data.</text>
</comment>